<organism evidence="1">
    <name type="scientific">marine metagenome</name>
    <dbReference type="NCBI Taxonomy" id="408172"/>
    <lineage>
        <taxon>unclassified sequences</taxon>
        <taxon>metagenomes</taxon>
        <taxon>ecological metagenomes</taxon>
    </lineage>
</organism>
<dbReference type="AlphaFoldDB" id="A0A383DIY7"/>
<accession>A0A383DIY7</accession>
<reference evidence="1" key="1">
    <citation type="submission" date="2018-05" db="EMBL/GenBank/DDBJ databases">
        <authorList>
            <person name="Lanie J.A."/>
            <person name="Ng W.-L."/>
            <person name="Kazmierczak K.M."/>
            <person name="Andrzejewski T.M."/>
            <person name="Davidsen T.M."/>
            <person name="Wayne K.J."/>
            <person name="Tettelin H."/>
            <person name="Glass J.I."/>
            <person name="Rusch D."/>
            <person name="Podicherti R."/>
            <person name="Tsui H.-C.T."/>
            <person name="Winkler M.E."/>
        </authorList>
    </citation>
    <scope>NUCLEOTIDE SEQUENCE</scope>
</reference>
<gene>
    <name evidence="1" type="ORF">METZ01_LOCUS497117</name>
</gene>
<feature type="non-terminal residue" evidence="1">
    <location>
        <position position="171"/>
    </location>
</feature>
<protein>
    <submittedName>
        <fullName evidence="1">Uncharacterized protein</fullName>
    </submittedName>
</protein>
<name>A0A383DIY7_9ZZZZ</name>
<evidence type="ECO:0000313" key="1">
    <source>
        <dbReference type="EMBL" id="SVE44263.1"/>
    </source>
</evidence>
<dbReference type="EMBL" id="UINC01217601">
    <property type="protein sequence ID" value="SVE44263.1"/>
    <property type="molecule type" value="Genomic_DNA"/>
</dbReference>
<sequence>MQFIKLIIIIFFGKFLFAQPDWQDNPGGYEFTATISGGIVLNDGQQMGDTGDIFAAFDDQDNVRGVAIMLFPPFGPYKETPIFEMQMRSNALNDILSFKYYDASENVVLNLSETYTFVSNDILGNMINPVFIGGMWVLYSSDVDIRGFQFDLEGMSVISASGGDAGTANFT</sequence>
<proteinExistence type="predicted"/>